<reference evidence="1 2" key="1">
    <citation type="submission" date="2018-10" db="EMBL/GenBank/DDBJ databases">
        <title>Lactobacillus sp. R7 and Lactobacillus sp. R19 isolated from fermented mustard green product of Taiwan.</title>
        <authorList>
            <person name="Lin S.-T."/>
        </authorList>
    </citation>
    <scope>NUCLEOTIDE SEQUENCE [LARGE SCALE GENOMIC DNA]</scope>
    <source>
        <strain evidence="1 2">BCRC 81127</strain>
    </source>
</reference>
<evidence type="ECO:0000313" key="1">
    <source>
        <dbReference type="EMBL" id="TGD24375.1"/>
    </source>
</evidence>
<dbReference type="EMBL" id="RKLY01000006">
    <property type="protein sequence ID" value="TGD24375.1"/>
    <property type="molecule type" value="Genomic_DNA"/>
</dbReference>
<protein>
    <submittedName>
        <fullName evidence="1">Phage regulatory protein</fullName>
    </submittedName>
</protein>
<gene>
    <name evidence="1" type="ORF">EGT49_03710</name>
</gene>
<dbReference type="RefSeq" id="WP_135371637.1">
    <property type="nucleotide sequence ID" value="NZ_RKLY01000006.1"/>
</dbReference>
<dbReference type="Proteomes" id="UP000298021">
    <property type="component" value="Unassembled WGS sequence"/>
</dbReference>
<comment type="caution">
    <text evidence="1">The sequence shown here is derived from an EMBL/GenBank/DDBJ whole genome shotgun (WGS) entry which is preliminary data.</text>
</comment>
<organism evidence="1 2">
    <name type="scientific">Companilactobacillus suantsaicola</name>
    <dbReference type="NCBI Taxonomy" id="2487723"/>
    <lineage>
        <taxon>Bacteria</taxon>
        <taxon>Bacillati</taxon>
        <taxon>Bacillota</taxon>
        <taxon>Bacilli</taxon>
        <taxon>Lactobacillales</taxon>
        <taxon>Lactobacillaceae</taxon>
        <taxon>Companilactobacillus</taxon>
    </lineage>
</organism>
<evidence type="ECO:0000313" key="2">
    <source>
        <dbReference type="Proteomes" id="UP000298021"/>
    </source>
</evidence>
<dbReference type="Pfam" id="PF09669">
    <property type="entry name" value="Phage_pRha"/>
    <property type="match status" value="1"/>
</dbReference>
<dbReference type="OrthoDB" id="9812611at2"/>
<proteinExistence type="predicted"/>
<name>A0A4Z0JQ95_9LACO</name>
<dbReference type="NCBIfam" id="TIGR02681">
    <property type="entry name" value="phage_pRha"/>
    <property type="match status" value="1"/>
</dbReference>
<sequence length="254" mass="29314">MNNLVIMKDQQAVTSSLQVAENFEKSHKHVLEAIDNKIQSAENSADYKKMFCEGTYQDTRGRNQKMYYMNRDGFTFIAMGFTGAKADTFKLKYIEAFNQLEEEHKQHQIDTEELSPELKMFNQIFKSVANQELENKKLNHKVDNIAEIVSLNTTDWRKTSQSIIRKIALAQGGYGAYKEVASDAYAETDRRAGANLKIRLTNLKKNRLANGMSRSKVDKTNRLDVIDGDKRLKEIYMSVVKDFAIKNKVWENEY</sequence>
<keyword evidence="2" id="KW-1185">Reference proteome</keyword>
<accession>A0A4Z0JQ95</accession>
<dbReference type="InterPro" id="IPR014054">
    <property type="entry name" value="Phage_regulatory_Rha"/>
</dbReference>
<dbReference type="AlphaFoldDB" id="A0A4Z0JQ95"/>